<dbReference type="AlphaFoldDB" id="F2KSC5"/>
<dbReference type="KEGG" id="ave:Arcve_0880"/>
<dbReference type="RefSeq" id="WP_013683564.1">
    <property type="nucleotide sequence ID" value="NC_015320.1"/>
</dbReference>
<keyword evidence="2" id="KW-1185">Reference proteome</keyword>
<evidence type="ECO:0000313" key="2">
    <source>
        <dbReference type="Proteomes" id="UP000008136"/>
    </source>
</evidence>
<organism evidence="1 2">
    <name type="scientific">Archaeoglobus veneficus (strain DSM 11195 / SNP6)</name>
    <dbReference type="NCBI Taxonomy" id="693661"/>
    <lineage>
        <taxon>Archaea</taxon>
        <taxon>Methanobacteriati</taxon>
        <taxon>Methanobacteriota</taxon>
        <taxon>Archaeoglobi</taxon>
        <taxon>Archaeoglobales</taxon>
        <taxon>Archaeoglobaceae</taxon>
        <taxon>Archaeoglobus</taxon>
    </lineage>
</organism>
<dbReference type="STRING" id="693661.Arcve_0880"/>
<accession>F2KSC5</accession>
<evidence type="ECO:0000313" key="1">
    <source>
        <dbReference type="EMBL" id="AEA46894.1"/>
    </source>
</evidence>
<gene>
    <name evidence="1" type="ordered locus">Arcve_0880</name>
</gene>
<name>F2KSC5_ARCVS</name>
<dbReference type="EMBL" id="CP002588">
    <property type="protein sequence ID" value="AEA46894.1"/>
    <property type="molecule type" value="Genomic_DNA"/>
</dbReference>
<dbReference type="GeneID" id="10393984"/>
<proteinExistence type="predicted"/>
<protein>
    <submittedName>
        <fullName evidence="1">Uncharacterized protein</fullName>
    </submittedName>
</protein>
<dbReference type="Proteomes" id="UP000008136">
    <property type="component" value="Chromosome"/>
</dbReference>
<reference evidence="1 2" key="1">
    <citation type="submission" date="2011-03" db="EMBL/GenBank/DDBJ databases">
        <title>The complete genome of Archaeoglobus veneficus SNP6.</title>
        <authorList>
            <consortium name="US DOE Joint Genome Institute (JGI-PGF)"/>
            <person name="Lucas S."/>
            <person name="Copeland A."/>
            <person name="Lapidus A."/>
            <person name="Bruce D."/>
            <person name="Goodwin L."/>
            <person name="Pitluck S."/>
            <person name="Kyrpides N."/>
            <person name="Mavromatis K."/>
            <person name="Pagani I."/>
            <person name="Ivanova N."/>
            <person name="Mikhailova N."/>
            <person name="Lu M."/>
            <person name="Detter J.C."/>
            <person name="Tapia R."/>
            <person name="Han C."/>
            <person name="Land M."/>
            <person name="Hauser L."/>
            <person name="Markowitz V."/>
            <person name="Cheng J.-F."/>
            <person name="Hugenholtz P."/>
            <person name="Woyke T."/>
            <person name="Wu D."/>
            <person name="Spring S."/>
            <person name="Brambilla E."/>
            <person name="Klenk H.-P."/>
            <person name="Eisen J.A."/>
        </authorList>
    </citation>
    <scope>NUCLEOTIDE SEQUENCE [LARGE SCALE GENOMIC DNA]</scope>
    <source>
        <strain>SNP6</strain>
    </source>
</reference>
<dbReference type="eggNOG" id="arCOG06736">
    <property type="taxonomic scope" value="Archaea"/>
</dbReference>
<dbReference type="HOGENOM" id="CLU_174502_0_0_2"/>
<sequence length="111" mass="12977">MLARFECPYCRREGWAEVEVHGVEHEIFDSFESAYYYVLKRVKITETYREEEIYREVARFMIPRIARGCSKKRLIEETSKLFGIAEDDIAGILERVMVEIGAYEDGGVLVT</sequence>